<comment type="subcellular location">
    <subcellularLocation>
        <location evidence="1">Cytoplasm</location>
        <location evidence="1">Cytoskeleton</location>
        <location evidence="1">Cilium axoneme</location>
    </subcellularLocation>
</comment>
<evidence type="ECO:0000313" key="12">
    <source>
        <dbReference type="EMBL" id="KAJ3135363.1"/>
    </source>
</evidence>
<keyword evidence="12" id="KW-0282">Flagellum</keyword>
<dbReference type="SMART" id="SM00320">
    <property type="entry name" value="WD40"/>
    <property type="match status" value="6"/>
</dbReference>
<dbReference type="Proteomes" id="UP001211907">
    <property type="component" value="Unassembled WGS sequence"/>
</dbReference>
<evidence type="ECO:0000256" key="1">
    <source>
        <dbReference type="ARBA" id="ARBA00004430"/>
    </source>
</evidence>
<feature type="region of interest" description="Disordered" evidence="11">
    <location>
        <begin position="1085"/>
        <end position="1109"/>
    </location>
</feature>
<feature type="coiled-coil region" evidence="10">
    <location>
        <begin position="1135"/>
        <end position="1218"/>
    </location>
</feature>
<protein>
    <recommendedName>
        <fullName evidence="9">Cilia- and flagella-associated protein 43</fullName>
    </recommendedName>
</protein>
<dbReference type="InterPro" id="IPR015943">
    <property type="entry name" value="WD40/YVTN_repeat-like_dom_sf"/>
</dbReference>
<organism evidence="12 13">
    <name type="scientific">Physocladia obscura</name>
    <dbReference type="NCBI Taxonomy" id="109957"/>
    <lineage>
        <taxon>Eukaryota</taxon>
        <taxon>Fungi</taxon>
        <taxon>Fungi incertae sedis</taxon>
        <taxon>Chytridiomycota</taxon>
        <taxon>Chytridiomycota incertae sedis</taxon>
        <taxon>Chytridiomycetes</taxon>
        <taxon>Chytridiales</taxon>
        <taxon>Chytriomycetaceae</taxon>
        <taxon>Physocladia</taxon>
    </lineage>
</organism>
<keyword evidence="2" id="KW-0963">Cytoplasm</keyword>
<evidence type="ECO:0000256" key="3">
    <source>
        <dbReference type="ARBA" id="ARBA00022574"/>
    </source>
</evidence>
<dbReference type="Gene3D" id="2.130.10.10">
    <property type="entry name" value="YVTN repeat-like/Quinoprotein amine dehydrogenase"/>
    <property type="match status" value="3"/>
</dbReference>
<keyword evidence="5 10" id="KW-0175">Coiled coil</keyword>
<evidence type="ECO:0000256" key="7">
    <source>
        <dbReference type="ARBA" id="ARBA00023273"/>
    </source>
</evidence>
<keyword evidence="3" id="KW-0853">WD repeat</keyword>
<dbReference type="PANTHER" id="PTHR14885">
    <property type="entry name" value="CILIA- AND FLAGELLA-ASSOCIATED PROTEIN 43-RELATED"/>
    <property type="match status" value="1"/>
</dbReference>
<evidence type="ECO:0000313" key="13">
    <source>
        <dbReference type="Proteomes" id="UP001211907"/>
    </source>
</evidence>
<name>A0AAD5T9R2_9FUNG</name>
<feature type="coiled-coil region" evidence="10">
    <location>
        <begin position="1547"/>
        <end position="1581"/>
    </location>
</feature>
<keyword evidence="12" id="KW-0969">Cilium</keyword>
<evidence type="ECO:0000256" key="8">
    <source>
        <dbReference type="ARBA" id="ARBA00023605"/>
    </source>
</evidence>
<evidence type="ECO:0000256" key="11">
    <source>
        <dbReference type="SAM" id="MobiDB-lite"/>
    </source>
</evidence>
<dbReference type="SUPFAM" id="SSF82171">
    <property type="entry name" value="DPP6 N-terminal domain-like"/>
    <property type="match status" value="1"/>
</dbReference>
<comment type="caution">
    <text evidence="12">The sequence shown here is derived from an EMBL/GenBank/DDBJ whole genome shotgun (WGS) entry which is preliminary data.</text>
</comment>
<dbReference type="GO" id="GO:0060271">
    <property type="term" value="P:cilium assembly"/>
    <property type="evidence" value="ECO:0007669"/>
    <property type="project" value="TreeGrafter"/>
</dbReference>
<dbReference type="SUPFAM" id="SSF50978">
    <property type="entry name" value="WD40 repeat-like"/>
    <property type="match status" value="1"/>
</dbReference>
<feature type="compositionally biased region" description="Basic and acidic residues" evidence="11">
    <location>
        <begin position="1085"/>
        <end position="1108"/>
    </location>
</feature>
<evidence type="ECO:0000256" key="10">
    <source>
        <dbReference type="SAM" id="Coils"/>
    </source>
</evidence>
<evidence type="ECO:0000256" key="4">
    <source>
        <dbReference type="ARBA" id="ARBA00022737"/>
    </source>
</evidence>
<comment type="similarity">
    <text evidence="8">Belongs to the CFAP43 family.</text>
</comment>
<proteinExistence type="inferred from homology"/>
<reference evidence="12" key="1">
    <citation type="submission" date="2020-05" db="EMBL/GenBank/DDBJ databases">
        <title>Phylogenomic resolution of chytrid fungi.</title>
        <authorList>
            <person name="Stajich J.E."/>
            <person name="Amses K."/>
            <person name="Simmons R."/>
            <person name="Seto K."/>
            <person name="Myers J."/>
            <person name="Bonds A."/>
            <person name="Quandt C.A."/>
            <person name="Barry K."/>
            <person name="Liu P."/>
            <person name="Grigoriev I."/>
            <person name="Longcore J.E."/>
            <person name="James T.Y."/>
        </authorList>
    </citation>
    <scope>NUCLEOTIDE SEQUENCE</scope>
    <source>
        <strain evidence="12">JEL0513</strain>
    </source>
</reference>
<evidence type="ECO:0000256" key="6">
    <source>
        <dbReference type="ARBA" id="ARBA00023212"/>
    </source>
</evidence>
<evidence type="ECO:0000256" key="9">
    <source>
        <dbReference type="ARBA" id="ARBA00023662"/>
    </source>
</evidence>
<dbReference type="PANTHER" id="PTHR14885:SF1">
    <property type="entry name" value="CILIA- AND FLAGELLA-ASSOCIATED PROTEIN 43"/>
    <property type="match status" value="1"/>
</dbReference>
<keyword evidence="7" id="KW-0966">Cell projection</keyword>
<gene>
    <name evidence="12" type="primary">WDR96</name>
    <name evidence="12" type="ORF">HK100_002854</name>
</gene>
<dbReference type="InterPro" id="IPR036322">
    <property type="entry name" value="WD40_repeat_dom_sf"/>
</dbReference>
<dbReference type="GO" id="GO:0005930">
    <property type="term" value="C:axoneme"/>
    <property type="evidence" value="ECO:0007669"/>
    <property type="project" value="UniProtKB-SubCell"/>
</dbReference>
<dbReference type="Pfam" id="PF25828">
    <property type="entry name" value="CC_Cfap43"/>
    <property type="match status" value="1"/>
</dbReference>
<evidence type="ECO:0000256" key="5">
    <source>
        <dbReference type="ARBA" id="ARBA00023054"/>
    </source>
</evidence>
<accession>A0AAD5T9R2</accession>
<dbReference type="InterPro" id="IPR001680">
    <property type="entry name" value="WD40_rpt"/>
</dbReference>
<keyword evidence="4" id="KW-0677">Repeat</keyword>
<evidence type="ECO:0000256" key="2">
    <source>
        <dbReference type="ARBA" id="ARBA00022490"/>
    </source>
</evidence>
<dbReference type="Pfam" id="PF00400">
    <property type="entry name" value="WD40"/>
    <property type="match status" value="1"/>
</dbReference>
<keyword evidence="13" id="KW-1185">Reference proteome</keyword>
<dbReference type="EMBL" id="JADGJH010000168">
    <property type="protein sequence ID" value="KAJ3135363.1"/>
    <property type="molecule type" value="Genomic_DNA"/>
</dbReference>
<sequence length="1657" mass="188287">MPQTLFGDLEVGRSFGLMPISAPKYISQNILVYVSGNALNFVGGSKSAIKPITANAQITATAVCRKESLIAYSERGSADVIVIKFPLATIIGDLKPDNRGTDIGVVSLEFSHDNKFLASLSDLPSYRITIWDWKKNLAIAYIDTMTPAKSISFNPLNSTKLCTSGGGEFGSINFWKFEMGFKANSLKLIMGRECYLDEPTPSLQSLKSNATNDINLSAAETHILLTATPAPLIPAANHTWQQTQHVLVTTESGDAILQFNSTTGDGHVLFSAWRTRYEVEKQRAKNNRVSFHVNSENRDEGEKLDQEVADDKVNEYVRTEYGGTNNFRAILVTENAIISGGADGIVRFLDYDGEVKMQVPLKKIAQPKNELDNRNLTPSILTMAFSPDFQDIAITTTDHHVHILNIPSMSVTQDFITIESENVVGMALFPVSDVVVTAHKTAPFLKFWDPDSKRISKKINHIGGDITVVATNPLSSILAVGTATGIVRVYDVAFQTSDEPRLLMRERVTTLAVEKLLFDPTGRFLVAFGAEKFATFIDMSQKCTIIGLLQCTTNIIQVFWESEDSEDELDDESRSVARYLFKEIVTDFVVAGGLSSPKSFYTVCGRKIKSFNRVNKSQEVSGEVINVGDPISEFHDHQKKGTKLALSLSAEWLFSYSPDGYIVARNFLDPEKCTKVFAHDSILGGVSQLAISRDAHNLFSAGYDSILRIYEWKSTMASTRRALIEAAEAAEIMIGTKMEKIKVIVESLKNTPTHEYDPEDSVNELCYFVKNIASENKATDANTSLETSASTSEAYQKIASIRHRLIKLMEQNESVPDLEKMAKHEFILDFAERDRLNVEADAQVLAVRKEIELENLKKRVIKNRIKAECWDSMEVIGAVIKSFRPDPNTTRIIQVPNYPIKKKSVEEIKKIDKVKLLRKIQLHFDIASQRKDAPAKLTVVPAEDILIDSAATEAPLVLLDEEPSFSSVKSLLYDDFELTTNERKRTQIILLQEAVEFNSTFKEIIKMKKDEIIKIDDKNERICNITAELQQTPGATAVATTNIEELAIFRPQLDEDEVPERIIQVDDSEVKAEKQFIGPEELRKIEEKKREDEERRRAAQEDNYRERGLMMMMGGTLDDKSEETEKEELVKPEWMNKSREEMNEEERKLVKEFEKKLATMKEEQEKYRKALETELKKLQGFIVELCDNFDGKLRELLIKKLEADQEIYKNELKRIKLQQSILLAENDETKECRLNMRLEDLKAEKMNSLQYLPEIKKELERLRDEYDTATKKDKDMDKLFKKEFSTMDPMFDACYKLFKKRETKAADQTSESEQPELASIIETNSSVDPLEIPSYIPLNPEVDFIEGLSQEAWVKIVDLRERKIATEFEARIANAAYTEFQAISQTVSEENDRIRKETDRVVNDLAAFAEYRFHTTYNQEKLFELKQGQVEVPQAPVVTDYSDAGLIHRGVVEKLNESIVSLGNTKVDALKEMKEYRKGIHALEWENKMLDFQAEDLVIRTRDIQLLRVTKNMQEYIRGGDERKQSNEIIALEKRAEHNSKSHLHKLEERNTQNEKYLKKIAEKKRENDVLEARLRELEISVKERKKIHEVSVKKNTGGTNSGGSTVLSDIYTRRKLVDLAKSQAQDIAILREEVERLRLRTYPAFPSKQNHNISAT</sequence>
<keyword evidence="6" id="KW-0206">Cytoskeleton</keyword>